<dbReference type="EMBL" id="JHEM01000005">
    <property type="protein sequence ID" value="KCB25590.1"/>
    <property type="molecule type" value="Genomic_DNA"/>
</dbReference>
<comment type="caution">
    <text evidence="1">The sequence shown here is derived from an EMBL/GenBank/DDBJ whole genome shotgun (WGS) entry which is preliminary data.</text>
</comment>
<sequence>MSGGRTLAHLPATFSCTAPGGRRWVGKTPRGDADGWARRTIVGQTRSGILDANQGNDRPVGM</sequence>
<reference evidence="1 2" key="1">
    <citation type="submission" date="2014-03" db="EMBL/GenBank/DDBJ databases">
        <title>Genome sequence of Bordetella hinzii.</title>
        <authorList>
            <person name="Register K."/>
            <person name="Harvill E."/>
            <person name="Goodfield L.L."/>
            <person name="Ivanov Y.V."/>
            <person name="Meyer J.A."/>
            <person name="Muse S.J."/>
            <person name="Jacobs N."/>
            <person name="Bendor L."/>
            <person name="Smallridge W.E."/>
            <person name="Brinkac L.M."/>
            <person name="Sanka R."/>
            <person name="Kim M."/>
            <person name="Losada L."/>
        </authorList>
    </citation>
    <scope>NUCLEOTIDE SEQUENCE [LARGE SCALE GENOMIC DNA]</scope>
    <source>
        <strain evidence="1 2">OH87 BAL007II</strain>
    </source>
</reference>
<evidence type="ECO:0000313" key="2">
    <source>
        <dbReference type="Proteomes" id="UP000025748"/>
    </source>
</evidence>
<dbReference type="PROSITE" id="PS51257">
    <property type="entry name" value="PROKAR_LIPOPROTEIN"/>
    <property type="match status" value="1"/>
</dbReference>
<keyword evidence="1" id="KW-0449">Lipoprotein</keyword>
<proteinExistence type="predicted"/>
<gene>
    <name evidence="1" type="ORF">L544_1681</name>
</gene>
<name>A0ABR4R475_9BORD</name>
<protein>
    <submittedName>
        <fullName evidence="1">Lipoprotein</fullName>
    </submittedName>
</protein>
<dbReference type="Proteomes" id="UP000025748">
    <property type="component" value="Unassembled WGS sequence"/>
</dbReference>
<organism evidence="1 2">
    <name type="scientific">Bordetella hinzii OH87 BAL007II</name>
    <dbReference type="NCBI Taxonomy" id="1331262"/>
    <lineage>
        <taxon>Bacteria</taxon>
        <taxon>Pseudomonadati</taxon>
        <taxon>Pseudomonadota</taxon>
        <taxon>Betaproteobacteria</taxon>
        <taxon>Burkholderiales</taxon>
        <taxon>Alcaligenaceae</taxon>
        <taxon>Bordetella</taxon>
    </lineage>
</organism>
<evidence type="ECO:0000313" key="1">
    <source>
        <dbReference type="EMBL" id="KCB25590.1"/>
    </source>
</evidence>
<accession>A0ABR4R475</accession>
<keyword evidence="2" id="KW-1185">Reference proteome</keyword>